<dbReference type="GO" id="GO:0005524">
    <property type="term" value="F:ATP binding"/>
    <property type="evidence" value="ECO:0007669"/>
    <property type="project" value="UniProtKB-KW"/>
</dbReference>
<dbReference type="SMART" id="SM00086">
    <property type="entry name" value="PAC"/>
    <property type="match status" value="2"/>
</dbReference>
<evidence type="ECO:0000259" key="25">
    <source>
        <dbReference type="PROSITE" id="PS50894"/>
    </source>
</evidence>
<dbReference type="InterPro" id="IPR011006">
    <property type="entry name" value="CheY-like_superfamily"/>
</dbReference>
<dbReference type="Pfam" id="PF01627">
    <property type="entry name" value="Hpt"/>
    <property type="match status" value="1"/>
</dbReference>
<keyword evidence="27" id="KW-1185">Reference proteome</keyword>
<feature type="modified residue" description="Phosphohistidine" evidence="16">
    <location>
        <position position="1053"/>
    </location>
</feature>
<dbReference type="InterPro" id="IPR001789">
    <property type="entry name" value="Sig_transdc_resp-reg_receiver"/>
</dbReference>
<feature type="domain" description="Response regulatory" evidence="22">
    <location>
        <begin position="850"/>
        <end position="969"/>
    </location>
</feature>
<dbReference type="CDD" id="cd16922">
    <property type="entry name" value="HATPase_EvgS-ArcB-TorS-like"/>
    <property type="match status" value="1"/>
</dbReference>
<evidence type="ECO:0000256" key="11">
    <source>
        <dbReference type="ARBA" id="ARBA00022989"/>
    </source>
</evidence>
<protein>
    <recommendedName>
        <fullName evidence="15">Sensory/regulatory protein RpfC</fullName>
        <ecNumber evidence="3">2.7.13.3</ecNumber>
    </recommendedName>
</protein>
<dbReference type="PROSITE" id="PS50110">
    <property type="entry name" value="RESPONSE_REGULATORY"/>
    <property type="match status" value="2"/>
</dbReference>
<dbReference type="Gene3D" id="3.30.450.20">
    <property type="entry name" value="PAS domain"/>
    <property type="match status" value="2"/>
</dbReference>
<dbReference type="PANTHER" id="PTHR45339:SF1">
    <property type="entry name" value="HYBRID SIGNAL TRANSDUCTION HISTIDINE KINASE J"/>
    <property type="match status" value="1"/>
</dbReference>
<feature type="modified residue" description="4-aspartylphosphate" evidence="17">
    <location>
        <position position="899"/>
    </location>
</feature>
<keyword evidence="12" id="KW-0902">Two-component regulatory system</keyword>
<feature type="transmembrane region" description="Helical" evidence="20">
    <location>
        <begin position="99"/>
        <end position="116"/>
    </location>
</feature>
<evidence type="ECO:0000256" key="8">
    <source>
        <dbReference type="ARBA" id="ARBA00022741"/>
    </source>
</evidence>
<dbReference type="Gene3D" id="1.20.120.160">
    <property type="entry name" value="HPT domain"/>
    <property type="match status" value="1"/>
</dbReference>
<dbReference type="Pfam" id="PF00072">
    <property type="entry name" value="Response_reg"/>
    <property type="match status" value="2"/>
</dbReference>
<dbReference type="InterPro" id="IPR036641">
    <property type="entry name" value="HPT_dom_sf"/>
</dbReference>
<evidence type="ECO:0000259" key="23">
    <source>
        <dbReference type="PROSITE" id="PS50112"/>
    </source>
</evidence>
<dbReference type="RefSeq" id="WP_073472963.1">
    <property type="nucleotide sequence ID" value="NZ_FQZU01000003.1"/>
</dbReference>
<evidence type="ECO:0000256" key="1">
    <source>
        <dbReference type="ARBA" id="ARBA00000085"/>
    </source>
</evidence>
<evidence type="ECO:0000256" key="20">
    <source>
        <dbReference type="SAM" id="Phobius"/>
    </source>
</evidence>
<dbReference type="Gene3D" id="3.30.565.10">
    <property type="entry name" value="Histidine kinase-like ATPase, C-terminal domain"/>
    <property type="match status" value="1"/>
</dbReference>
<dbReference type="SMART" id="SM00448">
    <property type="entry name" value="REC"/>
    <property type="match status" value="2"/>
</dbReference>
<keyword evidence="7 20" id="KW-0812">Transmembrane</keyword>
<dbReference type="Pfam" id="PF13426">
    <property type="entry name" value="PAS_9"/>
    <property type="match status" value="1"/>
</dbReference>
<keyword evidence="5 17" id="KW-0597">Phosphoprotein</keyword>
<evidence type="ECO:0000259" key="24">
    <source>
        <dbReference type="PROSITE" id="PS50113"/>
    </source>
</evidence>
<reference evidence="27" key="1">
    <citation type="submission" date="2016-11" db="EMBL/GenBank/DDBJ databases">
        <authorList>
            <person name="Varghese N."/>
            <person name="Submissions S."/>
        </authorList>
    </citation>
    <scope>NUCLEOTIDE SEQUENCE [LARGE SCALE GENOMIC DNA]</scope>
    <source>
        <strain evidence="27">DSM 16219</strain>
    </source>
</reference>
<sequence>MDYFSYFNNPKSDYEENRRRLFFIIPAHVGVFVCITVGLVNLWNGNAGLGSLDFAMAAVIGFGLLLLKRMPSGRIVYRVVIFCTSVLFTYFIYLGGRHGSLLFWIFLLPPLTHFILGKKEGLWFSLGVYCLAAAIIIPPAEFTGAFPYPLAIKTRFLIVFLFSLITANRYEAIREEIQDGLNQERKKLKEANDTLQYLKTAIDHSVDGIAVAGPDRRIKFANPAWASMHGLTPKEVEGAHARIFHSAAQYENEVAPFLELVSAKGSNYGEMGHVRKDGTEFPCWMSISLIRGEGEDPTGVVAVAKDISERKAAEAALVASEERNRALLEATPDAVTVYDREGNLLYLNPAFEQLFGWTAEEVLGKPLDFVPSDERPKTDELIARMRKGESVLEETQRYTKDGRLLEIQASASMFWDKDGHFLGTVVISRDITDRKKAEEALKKAKKDAETANIAKSQFVANMSHEIRTPMNGVIGMTGLLLDTDLDERQREFAETIQSSAANLLTVINDILDFSKIEADKLELESIGFDLRFTLEDVSDLLAMKAQAKNLEFVCMVDPDVPSLLVGDPGRLRQLIINICNNAIKFTREGEVVVRVVGEEIKEDKAYLRFTITDTGIGIPEDKQNDLFAPFTQMDASTTREYGGTGLGLSICKRLVQLMNGEIGVSSRPGEGATFWFSLPFPRQTQSREPLATASIQGRKILIVDDNATNRRLLSVLLETWGCRHEEAPDARSALIKIKKAALEEKEPYSLIITDMQMPLMDGEELGRLIKNDPDLADSSLLMMTSIANRGDAARLSEIGFSAYLTKPIKQSVLFDCLQTVLGAHTPPRPKERKPIITRHAIAEAKKRRYRLLLVEDNLVNRKVALSILDNLGFKADAVSNGLEAISALEMQPYDLVLMDCQMPELDGYEATKRIRSTDSRVLNKGIPIIAMTAHAMAGDREKCIACGMDDYISKPVEPAALNQVVEKWLDNSNPPSEPAPPPSEPAPMPEEEAPVKAGTDVFDMEGLFSRLLEDSALVKDVLGAFLQELPNQIRTLHIALEERNLVLAGLKAHTLAGSSASVGACAIQAAAKDLETAAMDSDLNKSLAICEQLEKEGRLFGEAVRKTGILE</sequence>
<name>A0A1M6F549_9BACT</name>
<evidence type="ECO:0000313" key="26">
    <source>
        <dbReference type="EMBL" id="SHI92793.1"/>
    </source>
</evidence>
<evidence type="ECO:0000256" key="6">
    <source>
        <dbReference type="ARBA" id="ARBA00022679"/>
    </source>
</evidence>
<dbReference type="GO" id="GO:0000155">
    <property type="term" value="F:phosphorelay sensor kinase activity"/>
    <property type="evidence" value="ECO:0007669"/>
    <property type="project" value="InterPro"/>
</dbReference>
<accession>A0A1M6F549</accession>
<feature type="domain" description="PAC" evidence="24">
    <location>
        <begin position="267"/>
        <end position="319"/>
    </location>
</feature>
<dbReference type="SMART" id="SM00387">
    <property type="entry name" value="HATPase_c"/>
    <property type="match status" value="1"/>
</dbReference>
<evidence type="ECO:0000256" key="12">
    <source>
        <dbReference type="ARBA" id="ARBA00023012"/>
    </source>
</evidence>
<dbReference type="SUPFAM" id="SSF47226">
    <property type="entry name" value="Histidine-containing phosphotransfer domain, HPT domain"/>
    <property type="match status" value="1"/>
</dbReference>
<dbReference type="EMBL" id="FQZU01000003">
    <property type="protein sequence ID" value="SHI92793.1"/>
    <property type="molecule type" value="Genomic_DNA"/>
</dbReference>
<dbReference type="OrthoDB" id="9758705at2"/>
<feature type="region of interest" description="Disordered" evidence="19">
    <location>
        <begin position="969"/>
        <end position="992"/>
    </location>
</feature>
<evidence type="ECO:0000256" key="2">
    <source>
        <dbReference type="ARBA" id="ARBA00004651"/>
    </source>
</evidence>
<feature type="coiled-coil region" evidence="18">
    <location>
        <begin position="174"/>
        <end position="201"/>
    </location>
</feature>
<evidence type="ECO:0000256" key="9">
    <source>
        <dbReference type="ARBA" id="ARBA00022777"/>
    </source>
</evidence>
<dbReference type="InterPro" id="IPR001610">
    <property type="entry name" value="PAC"/>
</dbReference>
<dbReference type="SUPFAM" id="SSF55785">
    <property type="entry name" value="PYP-like sensor domain (PAS domain)"/>
    <property type="match status" value="2"/>
</dbReference>
<evidence type="ECO:0000256" key="5">
    <source>
        <dbReference type="ARBA" id="ARBA00022553"/>
    </source>
</evidence>
<keyword evidence="13 20" id="KW-0472">Membrane</keyword>
<evidence type="ECO:0000259" key="21">
    <source>
        <dbReference type="PROSITE" id="PS50109"/>
    </source>
</evidence>
<dbReference type="InterPro" id="IPR000700">
    <property type="entry name" value="PAS-assoc_C"/>
</dbReference>
<dbReference type="InterPro" id="IPR008207">
    <property type="entry name" value="Sig_transdc_His_kin_Hpt_dom"/>
</dbReference>
<keyword evidence="11 20" id="KW-1133">Transmembrane helix</keyword>
<dbReference type="InterPro" id="IPR003661">
    <property type="entry name" value="HisK_dim/P_dom"/>
</dbReference>
<dbReference type="SMART" id="SM00388">
    <property type="entry name" value="HisKA"/>
    <property type="match status" value="1"/>
</dbReference>
<feature type="domain" description="PAC" evidence="24">
    <location>
        <begin position="386"/>
        <end position="443"/>
    </location>
</feature>
<dbReference type="SUPFAM" id="SSF55874">
    <property type="entry name" value="ATPase domain of HSP90 chaperone/DNA topoisomerase II/histidine kinase"/>
    <property type="match status" value="1"/>
</dbReference>
<keyword evidence="9" id="KW-0418">Kinase</keyword>
<keyword evidence="10" id="KW-0067">ATP-binding</keyword>
<feature type="domain" description="Histidine kinase" evidence="21">
    <location>
        <begin position="461"/>
        <end position="682"/>
    </location>
</feature>
<evidence type="ECO:0000256" key="10">
    <source>
        <dbReference type="ARBA" id="ARBA00022840"/>
    </source>
</evidence>
<dbReference type="FunFam" id="1.10.287.130:FF:000002">
    <property type="entry name" value="Two-component osmosensing histidine kinase"/>
    <property type="match status" value="1"/>
</dbReference>
<dbReference type="GO" id="GO:0005886">
    <property type="term" value="C:plasma membrane"/>
    <property type="evidence" value="ECO:0007669"/>
    <property type="project" value="UniProtKB-SubCell"/>
</dbReference>
<gene>
    <name evidence="26" type="ORF">SAMN02745216_00725</name>
</gene>
<feature type="domain" description="HPt" evidence="25">
    <location>
        <begin position="1014"/>
        <end position="1111"/>
    </location>
</feature>
<feature type="domain" description="Response regulatory" evidence="22">
    <location>
        <begin position="699"/>
        <end position="821"/>
    </location>
</feature>
<keyword evidence="8" id="KW-0547">Nucleotide-binding</keyword>
<dbReference type="InterPro" id="IPR048435">
    <property type="entry name" value="MASE6"/>
</dbReference>
<feature type="domain" description="PAS" evidence="23">
    <location>
        <begin position="194"/>
        <end position="238"/>
    </location>
</feature>
<dbReference type="EC" id="2.7.13.3" evidence="3"/>
<dbReference type="InterPro" id="IPR000014">
    <property type="entry name" value="PAS"/>
</dbReference>
<feature type="compositionally biased region" description="Pro residues" evidence="19">
    <location>
        <begin position="975"/>
        <end position="988"/>
    </location>
</feature>
<organism evidence="26 27">
    <name type="scientific">Desulfatibacillum alkenivorans DSM 16219</name>
    <dbReference type="NCBI Taxonomy" id="1121393"/>
    <lineage>
        <taxon>Bacteria</taxon>
        <taxon>Pseudomonadati</taxon>
        <taxon>Thermodesulfobacteriota</taxon>
        <taxon>Desulfobacteria</taxon>
        <taxon>Desulfobacterales</taxon>
        <taxon>Desulfatibacillaceae</taxon>
        <taxon>Desulfatibacillum</taxon>
    </lineage>
</organism>
<evidence type="ECO:0000256" key="15">
    <source>
        <dbReference type="ARBA" id="ARBA00068150"/>
    </source>
</evidence>
<keyword evidence="18" id="KW-0175">Coiled coil</keyword>
<evidence type="ECO:0000256" key="14">
    <source>
        <dbReference type="ARBA" id="ARBA00064003"/>
    </source>
</evidence>
<feature type="modified residue" description="4-aspartylphosphate" evidence="17">
    <location>
        <position position="754"/>
    </location>
</feature>
<dbReference type="PROSITE" id="PS50113">
    <property type="entry name" value="PAC"/>
    <property type="match status" value="2"/>
</dbReference>
<dbReference type="FunFam" id="3.30.565.10:FF:000010">
    <property type="entry name" value="Sensor histidine kinase RcsC"/>
    <property type="match status" value="1"/>
</dbReference>
<dbReference type="SUPFAM" id="SSF47384">
    <property type="entry name" value="Homodimeric domain of signal transducing histidine kinase"/>
    <property type="match status" value="1"/>
</dbReference>
<dbReference type="InterPro" id="IPR005467">
    <property type="entry name" value="His_kinase_dom"/>
</dbReference>
<evidence type="ECO:0000256" key="17">
    <source>
        <dbReference type="PROSITE-ProRule" id="PRU00169"/>
    </source>
</evidence>
<evidence type="ECO:0000256" key="18">
    <source>
        <dbReference type="SAM" id="Coils"/>
    </source>
</evidence>
<dbReference type="PANTHER" id="PTHR45339">
    <property type="entry name" value="HYBRID SIGNAL TRANSDUCTION HISTIDINE KINASE J"/>
    <property type="match status" value="1"/>
</dbReference>
<dbReference type="Pfam" id="PF02518">
    <property type="entry name" value="HATPase_c"/>
    <property type="match status" value="1"/>
</dbReference>
<evidence type="ECO:0000256" key="3">
    <source>
        <dbReference type="ARBA" id="ARBA00012438"/>
    </source>
</evidence>
<dbReference type="PROSITE" id="PS50112">
    <property type="entry name" value="PAS"/>
    <property type="match status" value="2"/>
</dbReference>
<dbReference type="InterPro" id="IPR004358">
    <property type="entry name" value="Sig_transdc_His_kin-like_C"/>
</dbReference>
<evidence type="ECO:0000256" key="4">
    <source>
        <dbReference type="ARBA" id="ARBA00022475"/>
    </source>
</evidence>
<evidence type="ECO:0000259" key="22">
    <source>
        <dbReference type="PROSITE" id="PS50110"/>
    </source>
</evidence>
<dbReference type="Proteomes" id="UP000183994">
    <property type="component" value="Unassembled WGS sequence"/>
</dbReference>
<evidence type="ECO:0000313" key="27">
    <source>
        <dbReference type="Proteomes" id="UP000183994"/>
    </source>
</evidence>
<comment type="subunit">
    <text evidence="14">At low DSF concentrations, interacts with RpfF.</text>
</comment>
<dbReference type="Pfam" id="PF00512">
    <property type="entry name" value="HisKA"/>
    <property type="match status" value="1"/>
</dbReference>
<evidence type="ECO:0000256" key="16">
    <source>
        <dbReference type="PROSITE-ProRule" id="PRU00110"/>
    </source>
</evidence>
<evidence type="ECO:0000256" key="19">
    <source>
        <dbReference type="SAM" id="MobiDB-lite"/>
    </source>
</evidence>
<dbReference type="AlphaFoldDB" id="A0A1M6F549"/>
<keyword evidence="6" id="KW-0808">Transferase</keyword>
<dbReference type="Pfam" id="PF20966">
    <property type="entry name" value="MASE6"/>
    <property type="match status" value="1"/>
</dbReference>
<evidence type="ECO:0000256" key="13">
    <source>
        <dbReference type="ARBA" id="ARBA00023136"/>
    </source>
</evidence>
<feature type="transmembrane region" description="Helical" evidence="20">
    <location>
        <begin position="21"/>
        <end position="43"/>
    </location>
</feature>
<dbReference type="Gene3D" id="3.40.50.2300">
    <property type="match status" value="2"/>
</dbReference>
<comment type="catalytic activity">
    <reaction evidence="1">
        <text>ATP + protein L-histidine = ADP + protein N-phospho-L-histidine.</text>
        <dbReference type="EC" id="2.7.13.3"/>
    </reaction>
</comment>
<evidence type="ECO:0000256" key="7">
    <source>
        <dbReference type="ARBA" id="ARBA00022692"/>
    </source>
</evidence>
<feature type="domain" description="PAS" evidence="23">
    <location>
        <begin position="320"/>
        <end position="389"/>
    </location>
</feature>
<dbReference type="SUPFAM" id="SSF52172">
    <property type="entry name" value="CheY-like"/>
    <property type="match status" value="2"/>
</dbReference>
<dbReference type="InterPro" id="IPR035965">
    <property type="entry name" value="PAS-like_dom_sf"/>
</dbReference>
<proteinExistence type="predicted"/>
<comment type="subcellular location">
    <subcellularLocation>
        <location evidence="2">Cell membrane</location>
        <topology evidence="2">Multi-pass membrane protein</topology>
    </subcellularLocation>
</comment>
<dbReference type="PROSITE" id="PS50894">
    <property type="entry name" value="HPT"/>
    <property type="match status" value="1"/>
</dbReference>
<dbReference type="CDD" id="cd17546">
    <property type="entry name" value="REC_hyHK_CKI1_RcsC-like"/>
    <property type="match status" value="1"/>
</dbReference>
<dbReference type="InterPro" id="IPR036097">
    <property type="entry name" value="HisK_dim/P_sf"/>
</dbReference>
<feature type="transmembrane region" description="Helical" evidence="20">
    <location>
        <begin position="75"/>
        <end position="93"/>
    </location>
</feature>
<dbReference type="InterPro" id="IPR003594">
    <property type="entry name" value="HATPase_dom"/>
</dbReference>
<dbReference type="CDD" id="cd00130">
    <property type="entry name" value="PAS"/>
    <property type="match status" value="2"/>
</dbReference>
<feature type="transmembrane region" description="Helical" evidence="20">
    <location>
        <begin position="49"/>
        <end position="68"/>
    </location>
</feature>
<dbReference type="InterPro" id="IPR013656">
    <property type="entry name" value="PAS_4"/>
</dbReference>
<dbReference type="PROSITE" id="PS50109">
    <property type="entry name" value="HIS_KIN"/>
    <property type="match status" value="1"/>
</dbReference>
<dbReference type="InterPro" id="IPR036890">
    <property type="entry name" value="HATPase_C_sf"/>
</dbReference>
<feature type="transmembrane region" description="Helical" evidence="20">
    <location>
        <begin position="123"/>
        <end position="140"/>
    </location>
</feature>
<dbReference type="PRINTS" id="PR00344">
    <property type="entry name" value="BCTRLSENSOR"/>
</dbReference>
<dbReference type="Pfam" id="PF08448">
    <property type="entry name" value="PAS_4"/>
    <property type="match status" value="1"/>
</dbReference>
<dbReference type="CDD" id="cd00082">
    <property type="entry name" value="HisKA"/>
    <property type="match status" value="1"/>
</dbReference>
<dbReference type="Gene3D" id="1.10.287.130">
    <property type="match status" value="1"/>
</dbReference>
<keyword evidence="4" id="KW-1003">Cell membrane</keyword>
<feature type="coiled-coil region" evidence="18">
    <location>
        <begin position="427"/>
        <end position="454"/>
    </location>
</feature>
<dbReference type="NCBIfam" id="TIGR00229">
    <property type="entry name" value="sensory_box"/>
    <property type="match status" value="2"/>
</dbReference>
<dbReference type="SMART" id="SM00091">
    <property type="entry name" value="PAS"/>
    <property type="match status" value="2"/>
</dbReference>
<dbReference type="STRING" id="1121393.SAMN02745216_00725"/>